<protein>
    <submittedName>
        <fullName evidence="4">4'-phosphopantetheinyl transferase</fullName>
    </submittedName>
</protein>
<dbReference type="Proteomes" id="UP001589610">
    <property type="component" value="Unassembled WGS sequence"/>
</dbReference>
<reference evidence="4 5" key="1">
    <citation type="submission" date="2024-09" db="EMBL/GenBank/DDBJ databases">
        <authorList>
            <person name="Sun Q."/>
            <person name="Mori K."/>
        </authorList>
    </citation>
    <scope>NUCLEOTIDE SEQUENCE [LARGE SCALE GENOMIC DNA]</scope>
    <source>
        <strain evidence="4 5">JCM 3028</strain>
    </source>
</reference>
<dbReference type="PRINTS" id="PR01399">
    <property type="entry name" value="ENTSNTHTASED"/>
</dbReference>
<dbReference type="Gene3D" id="3.90.470.20">
    <property type="entry name" value="4'-phosphopantetheinyl transferase domain"/>
    <property type="match status" value="1"/>
</dbReference>
<dbReference type="PANTHER" id="PTHR38096">
    <property type="entry name" value="ENTEROBACTIN SYNTHASE COMPONENT D"/>
    <property type="match status" value="1"/>
</dbReference>
<dbReference type="InterPro" id="IPR037143">
    <property type="entry name" value="4-PPantetheinyl_Trfase_dom_sf"/>
</dbReference>
<evidence type="ECO:0000313" key="4">
    <source>
        <dbReference type="EMBL" id="MFB9682201.1"/>
    </source>
</evidence>
<sequence length="250" mass="27517">MNAEALIANILPPWAMAADTFEDHADAMLFPAEAEVISRSVEQKRAEFATARMCARKAMGALGLPPQQVLPGVRGEPQWPKGVVGSITHCTGYRAAVVGASSEGLTIGIDAEPDRGIAGGVLEAISKPEEREAIRILAREHPGPSWDRLLFSAKESVYKAWFPLTKRWLDFESATVTFDPVGGTFFARLLVNGPSLFGRPLTGFRGRWMASEGLILTAIAISARPDRLHYRDRALYRDQAQYRDRAQQRV</sequence>
<organism evidence="4 5">
    <name type="scientific">Streptosporangium vulgare</name>
    <dbReference type="NCBI Taxonomy" id="46190"/>
    <lineage>
        <taxon>Bacteria</taxon>
        <taxon>Bacillati</taxon>
        <taxon>Actinomycetota</taxon>
        <taxon>Actinomycetes</taxon>
        <taxon>Streptosporangiales</taxon>
        <taxon>Streptosporangiaceae</taxon>
        <taxon>Streptosporangium</taxon>
    </lineage>
</organism>
<name>A0ABV5TVD4_9ACTN</name>
<evidence type="ECO:0000259" key="2">
    <source>
        <dbReference type="Pfam" id="PF01648"/>
    </source>
</evidence>
<evidence type="ECO:0000259" key="3">
    <source>
        <dbReference type="Pfam" id="PF17837"/>
    </source>
</evidence>
<dbReference type="Pfam" id="PF01648">
    <property type="entry name" value="ACPS"/>
    <property type="match status" value="1"/>
</dbReference>
<evidence type="ECO:0000256" key="1">
    <source>
        <dbReference type="ARBA" id="ARBA00022679"/>
    </source>
</evidence>
<keyword evidence="1 4" id="KW-0808">Transferase</keyword>
<gene>
    <name evidence="4" type="ORF">ACFFRH_42585</name>
</gene>
<evidence type="ECO:0000313" key="5">
    <source>
        <dbReference type="Proteomes" id="UP001589610"/>
    </source>
</evidence>
<accession>A0ABV5TVD4</accession>
<dbReference type="EMBL" id="JBHMBS010000050">
    <property type="protein sequence ID" value="MFB9682201.1"/>
    <property type="molecule type" value="Genomic_DNA"/>
</dbReference>
<proteinExistence type="predicted"/>
<feature type="domain" description="4'-phosphopantetheinyl transferase N-terminal" evidence="3">
    <location>
        <begin position="33"/>
        <end position="98"/>
    </location>
</feature>
<dbReference type="InterPro" id="IPR003542">
    <property type="entry name" value="Enbac_synth_compD-like"/>
</dbReference>
<dbReference type="SUPFAM" id="SSF56214">
    <property type="entry name" value="4'-phosphopantetheinyl transferase"/>
    <property type="match status" value="1"/>
</dbReference>
<comment type="caution">
    <text evidence="4">The sequence shown here is derived from an EMBL/GenBank/DDBJ whole genome shotgun (WGS) entry which is preliminary data.</text>
</comment>
<keyword evidence="5" id="KW-1185">Reference proteome</keyword>
<dbReference type="GO" id="GO:0016740">
    <property type="term" value="F:transferase activity"/>
    <property type="evidence" value="ECO:0007669"/>
    <property type="project" value="UniProtKB-KW"/>
</dbReference>
<feature type="domain" description="4'-phosphopantetheinyl transferase" evidence="2">
    <location>
        <begin position="107"/>
        <end position="185"/>
    </location>
</feature>
<dbReference type="PANTHER" id="PTHR38096:SF1">
    <property type="entry name" value="ENTEROBACTIN SYNTHASE COMPONENT D"/>
    <property type="match status" value="1"/>
</dbReference>
<dbReference type="InterPro" id="IPR008278">
    <property type="entry name" value="4-PPantetheinyl_Trfase_dom"/>
</dbReference>
<dbReference type="Pfam" id="PF17837">
    <property type="entry name" value="4PPT_N"/>
    <property type="match status" value="1"/>
</dbReference>
<dbReference type="RefSeq" id="WP_386163798.1">
    <property type="nucleotide sequence ID" value="NZ_JBHMBS010000050.1"/>
</dbReference>
<dbReference type="InterPro" id="IPR041354">
    <property type="entry name" value="4PPT_N"/>
</dbReference>